<protein>
    <submittedName>
        <fullName evidence="2">Uncharacterized protein</fullName>
    </submittedName>
</protein>
<feature type="region of interest" description="Disordered" evidence="1">
    <location>
        <begin position="1"/>
        <end position="25"/>
    </location>
</feature>
<evidence type="ECO:0000313" key="3">
    <source>
        <dbReference type="Proteomes" id="UP000250235"/>
    </source>
</evidence>
<evidence type="ECO:0000313" key="2">
    <source>
        <dbReference type="EMBL" id="KZV16677.1"/>
    </source>
</evidence>
<accession>A0A2Z7A5B7</accession>
<dbReference type="AlphaFoldDB" id="A0A2Z7A5B7"/>
<reference evidence="2 3" key="1">
    <citation type="journal article" date="2015" name="Proc. Natl. Acad. Sci. U.S.A.">
        <title>The resurrection genome of Boea hygrometrica: A blueprint for survival of dehydration.</title>
        <authorList>
            <person name="Xiao L."/>
            <person name="Yang G."/>
            <person name="Zhang L."/>
            <person name="Yang X."/>
            <person name="Zhao S."/>
            <person name="Ji Z."/>
            <person name="Zhou Q."/>
            <person name="Hu M."/>
            <person name="Wang Y."/>
            <person name="Chen M."/>
            <person name="Xu Y."/>
            <person name="Jin H."/>
            <person name="Xiao X."/>
            <person name="Hu G."/>
            <person name="Bao F."/>
            <person name="Hu Y."/>
            <person name="Wan P."/>
            <person name="Li L."/>
            <person name="Deng X."/>
            <person name="Kuang T."/>
            <person name="Xiang C."/>
            <person name="Zhu J.K."/>
            <person name="Oliver M.J."/>
            <person name="He Y."/>
        </authorList>
    </citation>
    <scope>NUCLEOTIDE SEQUENCE [LARGE SCALE GENOMIC DNA]</scope>
    <source>
        <strain evidence="3">cv. XS01</strain>
    </source>
</reference>
<dbReference type="EMBL" id="KV018676">
    <property type="protein sequence ID" value="KZV16677.1"/>
    <property type="molecule type" value="Genomic_DNA"/>
</dbReference>
<sequence>MKASGESSTTKHRILHASGPHPIPPPNDSKFVLVGIFRRAFEELVSSRFEQAVGAVFCVICRGGGRLRLIRSTTGSKVPSSACTIRPDEISTDGFSSSSRPEQIPATQGGDGGGTRRRRRLV</sequence>
<gene>
    <name evidence="2" type="ORF">F511_41799</name>
</gene>
<feature type="region of interest" description="Disordered" evidence="1">
    <location>
        <begin position="78"/>
        <end position="122"/>
    </location>
</feature>
<keyword evidence="3" id="KW-1185">Reference proteome</keyword>
<dbReference type="Proteomes" id="UP000250235">
    <property type="component" value="Unassembled WGS sequence"/>
</dbReference>
<name>A0A2Z7A5B7_9LAMI</name>
<evidence type="ECO:0000256" key="1">
    <source>
        <dbReference type="SAM" id="MobiDB-lite"/>
    </source>
</evidence>
<organism evidence="2 3">
    <name type="scientific">Dorcoceras hygrometricum</name>
    <dbReference type="NCBI Taxonomy" id="472368"/>
    <lineage>
        <taxon>Eukaryota</taxon>
        <taxon>Viridiplantae</taxon>
        <taxon>Streptophyta</taxon>
        <taxon>Embryophyta</taxon>
        <taxon>Tracheophyta</taxon>
        <taxon>Spermatophyta</taxon>
        <taxon>Magnoliopsida</taxon>
        <taxon>eudicotyledons</taxon>
        <taxon>Gunneridae</taxon>
        <taxon>Pentapetalae</taxon>
        <taxon>asterids</taxon>
        <taxon>lamiids</taxon>
        <taxon>Lamiales</taxon>
        <taxon>Gesneriaceae</taxon>
        <taxon>Didymocarpoideae</taxon>
        <taxon>Trichosporeae</taxon>
        <taxon>Loxocarpinae</taxon>
        <taxon>Dorcoceras</taxon>
    </lineage>
</organism>
<proteinExistence type="predicted"/>